<gene>
    <name evidence="2" type="ORF">Tci_063247</name>
</gene>
<sequence>MYTFSSMMFVNSRKHHFCVRPYTREVLVFSANLEIQIKHYPFVFSNRRGDEERIKKTWDCGCVDLLVSVIMTKGYRDRGGFGFVILVLMVVVVDSSYDSVVTNYVSCLGQLDKYRVDSVLAGFLDSRRGGKKNNKHGEQPAGKKINTIGALGLVFGSNTLPLVDDMCTVHIHDRGLNDVNTLTGGASNTGPISVTNIVKEKEISNASGIYNGTQDKNLDSFRLLLQLLVKRLASMSFATLLKGDSTRKGLNFHTLITLARNEIDVVVPLESIRVISQRFVNTAYGFFWESGWLTPLLLTMLGTLRGRSSYTRAMIEIRIDVELKDTIVVAMPKLVGDGFYTCNICVEYEWKPPMCACCKVFGHVHDESPKNIDSDVAKNLKKPSQAPRGVSVGHKIEKLIIDGKITLVDDEGKPRDKVDYPGDHDSGDEVESVDNEMTSFLASEKLVMATKFLTRFNMYVIIWISSYGRKKR</sequence>
<dbReference type="EMBL" id="BKCJ010010368">
    <property type="protein sequence ID" value="GEU91269.1"/>
    <property type="molecule type" value="Genomic_DNA"/>
</dbReference>
<proteinExistence type="predicted"/>
<reference evidence="2" key="1">
    <citation type="journal article" date="2019" name="Sci. Rep.">
        <title>Draft genome of Tanacetum cinerariifolium, the natural source of mosquito coil.</title>
        <authorList>
            <person name="Yamashiro T."/>
            <person name="Shiraishi A."/>
            <person name="Satake H."/>
            <person name="Nakayama K."/>
        </authorList>
    </citation>
    <scope>NUCLEOTIDE SEQUENCE</scope>
</reference>
<protein>
    <recommendedName>
        <fullName evidence="3">Zinc knuckle CX2CX4HX4C</fullName>
    </recommendedName>
</protein>
<dbReference type="AlphaFoldDB" id="A0A6L2P0Z6"/>
<comment type="caution">
    <text evidence="2">The sequence shown here is derived from an EMBL/GenBank/DDBJ whole genome shotgun (WGS) entry which is preliminary data.</text>
</comment>
<accession>A0A6L2P0Z6</accession>
<evidence type="ECO:0000313" key="2">
    <source>
        <dbReference type="EMBL" id="GEU91269.1"/>
    </source>
</evidence>
<evidence type="ECO:0000256" key="1">
    <source>
        <dbReference type="SAM" id="MobiDB-lite"/>
    </source>
</evidence>
<evidence type="ECO:0008006" key="3">
    <source>
        <dbReference type="Google" id="ProtNLM"/>
    </source>
</evidence>
<feature type="region of interest" description="Disordered" evidence="1">
    <location>
        <begin position="412"/>
        <end position="431"/>
    </location>
</feature>
<feature type="compositionally biased region" description="Basic and acidic residues" evidence="1">
    <location>
        <begin position="412"/>
        <end position="427"/>
    </location>
</feature>
<organism evidence="2">
    <name type="scientific">Tanacetum cinerariifolium</name>
    <name type="common">Dalmatian daisy</name>
    <name type="synonym">Chrysanthemum cinerariifolium</name>
    <dbReference type="NCBI Taxonomy" id="118510"/>
    <lineage>
        <taxon>Eukaryota</taxon>
        <taxon>Viridiplantae</taxon>
        <taxon>Streptophyta</taxon>
        <taxon>Embryophyta</taxon>
        <taxon>Tracheophyta</taxon>
        <taxon>Spermatophyta</taxon>
        <taxon>Magnoliopsida</taxon>
        <taxon>eudicotyledons</taxon>
        <taxon>Gunneridae</taxon>
        <taxon>Pentapetalae</taxon>
        <taxon>asterids</taxon>
        <taxon>campanulids</taxon>
        <taxon>Asterales</taxon>
        <taxon>Asteraceae</taxon>
        <taxon>Asteroideae</taxon>
        <taxon>Anthemideae</taxon>
        <taxon>Anthemidinae</taxon>
        <taxon>Tanacetum</taxon>
    </lineage>
</organism>
<name>A0A6L2P0Z6_TANCI</name>